<gene>
    <name evidence="3" type="ORF">B0H63DRAFT_474309</name>
</gene>
<feature type="region of interest" description="Disordered" evidence="1">
    <location>
        <begin position="39"/>
        <end position="75"/>
    </location>
</feature>
<evidence type="ECO:0000256" key="1">
    <source>
        <dbReference type="SAM" id="MobiDB-lite"/>
    </source>
</evidence>
<protein>
    <recommendedName>
        <fullName evidence="5">Secreted protein</fullName>
    </recommendedName>
</protein>
<sequence length="75" mass="8227">MLAKLSACLTTLLLLHPPIQFHHHPRSRGRKEPWCDVCPREGRLGGGKPRSGWLTGRPSRRVAPFPPQLGPGGVS</sequence>
<keyword evidence="2" id="KW-0732">Signal</keyword>
<accession>A0AAE0NR58</accession>
<reference evidence="3" key="1">
    <citation type="journal article" date="2023" name="Mol. Phylogenet. Evol.">
        <title>Genome-scale phylogeny and comparative genomics of the fungal order Sordariales.</title>
        <authorList>
            <person name="Hensen N."/>
            <person name="Bonometti L."/>
            <person name="Westerberg I."/>
            <person name="Brannstrom I.O."/>
            <person name="Guillou S."/>
            <person name="Cros-Aarteil S."/>
            <person name="Calhoun S."/>
            <person name="Haridas S."/>
            <person name="Kuo A."/>
            <person name="Mondo S."/>
            <person name="Pangilinan J."/>
            <person name="Riley R."/>
            <person name="LaButti K."/>
            <person name="Andreopoulos B."/>
            <person name="Lipzen A."/>
            <person name="Chen C."/>
            <person name="Yan M."/>
            <person name="Daum C."/>
            <person name="Ng V."/>
            <person name="Clum A."/>
            <person name="Steindorff A."/>
            <person name="Ohm R.A."/>
            <person name="Martin F."/>
            <person name="Silar P."/>
            <person name="Natvig D.O."/>
            <person name="Lalanne C."/>
            <person name="Gautier V."/>
            <person name="Ament-Velasquez S.L."/>
            <person name="Kruys A."/>
            <person name="Hutchinson M.I."/>
            <person name="Powell A.J."/>
            <person name="Barry K."/>
            <person name="Miller A.N."/>
            <person name="Grigoriev I.V."/>
            <person name="Debuchy R."/>
            <person name="Gladieux P."/>
            <person name="Hiltunen Thoren M."/>
            <person name="Johannesson H."/>
        </authorList>
    </citation>
    <scope>NUCLEOTIDE SEQUENCE</scope>
    <source>
        <strain evidence="3">CBS 232.78</strain>
    </source>
</reference>
<comment type="caution">
    <text evidence="3">The sequence shown here is derived from an EMBL/GenBank/DDBJ whole genome shotgun (WGS) entry which is preliminary data.</text>
</comment>
<feature type="chain" id="PRO_5042128137" description="Secreted protein" evidence="2">
    <location>
        <begin position="22"/>
        <end position="75"/>
    </location>
</feature>
<evidence type="ECO:0000256" key="2">
    <source>
        <dbReference type="SAM" id="SignalP"/>
    </source>
</evidence>
<organism evidence="3 4">
    <name type="scientific">Podospora didyma</name>
    <dbReference type="NCBI Taxonomy" id="330526"/>
    <lineage>
        <taxon>Eukaryota</taxon>
        <taxon>Fungi</taxon>
        <taxon>Dikarya</taxon>
        <taxon>Ascomycota</taxon>
        <taxon>Pezizomycotina</taxon>
        <taxon>Sordariomycetes</taxon>
        <taxon>Sordariomycetidae</taxon>
        <taxon>Sordariales</taxon>
        <taxon>Podosporaceae</taxon>
        <taxon>Podospora</taxon>
    </lineage>
</organism>
<evidence type="ECO:0000313" key="3">
    <source>
        <dbReference type="EMBL" id="KAK3386176.1"/>
    </source>
</evidence>
<evidence type="ECO:0008006" key="5">
    <source>
        <dbReference type="Google" id="ProtNLM"/>
    </source>
</evidence>
<proteinExistence type="predicted"/>
<evidence type="ECO:0000313" key="4">
    <source>
        <dbReference type="Proteomes" id="UP001285441"/>
    </source>
</evidence>
<dbReference type="EMBL" id="JAULSW010000004">
    <property type="protein sequence ID" value="KAK3386176.1"/>
    <property type="molecule type" value="Genomic_DNA"/>
</dbReference>
<keyword evidence="4" id="KW-1185">Reference proteome</keyword>
<dbReference type="AlphaFoldDB" id="A0AAE0NR58"/>
<name>A0AAE0NR58_9PEZI</name>
<dbReference type="Proteomes" id="UP001285441">
    <property type="component" value="Unassembled WGS sequence"/>
</dbReference>
<feature type="signal peptide" evidence="2">
    <location>
        <begin position="1"/>
        <end position="21"/>
    </location>
</feature>
<reference evidence="3" key="2">
    <citation type="submission" date="2023-06" db="EMBL/GenBank/DDBJ databases">
        <authorList>
            <consortium name="Lawrence Berkeley National Laboratory"/>
            <person name="Haridas S."/>
            <person name="Hensen N."/>
            <person name="Bonometti L."/>
            <person name="Westerberg I."/>
            <person name="Brannstrom I.O."/>
            <person name="Guillou S."/>
            <person name="Cros-Aarteil S."/>
            <person name="Calhoun S."/>
            <person name="Kuo A."/>
            <person name="Mondo S."/>
            <person name="Pangilinan J."/>
            <person name="Riley R."/>
            <person name="LaButti K."/>
            <person name="Andreopoulos B."/>
            <person name="Lipzen A."/>
            <person name="Chen C."/>
            <person name="Yanf M."/>
            <person name="Daum C."/>
            <person name="Ng V."/>
            <person name="Clum A."/>
            <person name="Steindorff A."/>
            <person name="Ohm R."/>
            <person name="Martin F."/>
            <person name="Silar P."/>
            <person name="Natvig D."/>
            <person name="Lalanne C."/>
            <person name="Gautier V."/>
            <person name="Ament-velasquez S.L."/>
            <person name="Kruys A."/>
            <person name="Hutchinson M.I."/>
            <person name="Powell A.J."/>
            <person name="Barry K."/>
            <person name="Miller A.N."/>
            <person name="Grigoriev I.V."/>
            <person name="Debuchy R."/>
            <person name="Gladieux P."/>
            <person name="Thoren M.H."/>
            <person name="Johannesson H."/>
        </authorList>
    </citation>
    <scope>NUCLEOTIDE SEQUENCE</scope>
    <source>
        <strain evidence="3">CBS 232.78</strain>
    </source>
</reference>